<dbReference type="PANTHER" id="PTHR23315:SF238">
    <property type="entry name" value="ARM REPEAT SUPERFAMILY PROTEIN"/>
    <property type="match status" value="1"/>
</dbReference>
<dbReference type="InterPro" id="IPR011989">
    <property type="entry name" value="ARM-like"/>
</dbReference>
<accession>A0A426YCH5</accession>
<keyword evidence="1" id="KW-0833">Ubl conjugation pathway</keyword>
<evidence type="ECO:0000313" key="4">
    <source>
        <dbReference type="Proteomes" id="UP000287651"/>
    </source>
</evidence>
<comment type="caution">
    <text evidence="3">The sequence shown here is derived from an EMBL/GenBank/DDBJ whole genome shotgun (WGS) entry which is preliminary data.</text>
</comment>
<protein>
    <recommendedName>
        <fullName evidence="5">U-box domain-containing protein</fullName>
    </recommendedName>
</protein>
<proteinExistence type="predicted"/>
<dbReference type="AlphaFoldDB" id="A0A426YCH5"/>
<gene>
    <name evidence="3" type="ORF">B296_00052449</name>
</gene>
<dbReference type="EMBL" id="AMZH03013376">
    <property type="protein sequence ID" value="RRT49386.1"/>
    <property type="molecule type" value="Genomic_DNA"/>
</dbReference>
<reference evidence="3 4" key="1">
    <citation type="journal article" date="2014" name="Agronomy (Basel)">
        <title>A Draft Genome Sequence for Ensete ventricosum, the Drought-Tolerant Tree Against Hunger.</title>
        <authorList>
            <person name="Harrison J."/>
            <person name="Moore K.A."/>
            <person name="Paszkiewicz K."/>
            <person name="Jones T."/>
            <person name="Grant M."/>
            <person name="Ambacheew D."/>
            <person name="Muzemil S."/>
            <person name="Studholme D.J."/>
        </authorList>
    </citation>
    <scope>NUCLEOTIDE SEQUENCE [LARGE SCALE GENOMIC DNA]</scope>
</reference>
<dbReference type="SUPFAM" id="SSF48371">
    <property type="entry name" value="ARM repeat"/>
    <property type="match status" value="1"/>
</dbReference>
<feature type="chain" id="PRO_5019367957" description="U-box domain-containing protein" evidence="2">
    <location>
        <begin position="23"/>
        <end position="174"/>
    </location>
</feature>
<evidence type="ECO:0000256" key="1">
    <source>
        <dbReference type="ARBA" id="ARBA00022786"/>
    </source>
</evidence>
<evidence type="ECO:0000256" key="2">
    <source>
        <dbReference type="SAM" id="SignalP"/>
    </source>
</evidence>
<name>A0A426YCH5_ENSVE</name>
<sequence>MCTLGILDTLIAALRLLFPVVAQHAAAALYNLLSVEAYRSIIGSKKSLIAILMDPTRSIKDALKVLFDLALYPLNRTTLVELGVMPPLFVLVVKDPMMVIAQVVRCDESIEAFRSVDNISVLVELVVGGSGRTRENVTAALLNLVKSDRDKTMGVVREVDGAKGAALMVMLGPL</sequence>
<dbReference type="Proteomes" id="UP000287651">
    <property type="component" value="Unassembled WGS sequence"/>
</dbReference>
<dbReference type="InterPro" id="IPR016024">
    <property type="entry name" value="ARM-type_fold"/>
</dbReference>
<feature type="signal peptide" evidence="2">
    <location>
        <begin position="1"/>
        <end position="22"/>
    </location>
</feature>
<dbReference type="Gene3D" id="1.25.10.10">
    <property type="entry name" value="Leucine-rich Repeat Variant"/>
    <property type="match status" value="1"/>
</dbReference>
<keyword evidence="2" id="KW-0732">Signal</keyword>
<evidence type="ECO:0000313" key="3">
    <source>
        <dbReference type="EMBL" id="RRT49386.1"/>
    </source>
</evidence>
<organism evidence="3 4">
    <name type="scientific">Ensete ventricosum</name>
    <name type="common">Abyssinian banana</name>
    <name type="synonym">Musa ensete</name>
    <dbReference type="NCBI Taxonomy" id="4639"/>
    <lineage>
        <taxon>Eukaryota</taxon>
        <taxon>Viridiplantae</taxon>
        <taxon>Streptophyta</taxon>
        <taxon>Embryophyta</taxon>
        <taxon>Tracheophyta</taxon>
        <taxon>Spermatophyta</taxon>
        <taxon>Magnoliopsida</taxon>
        <taxon>Liliopsida</taxon>
        <taxon>Zingiberales</taxon>
        <taxon>Musaceae</taxon>
        <taxon>Ensete</taxon>
    </lineage>
</organism>
<dbReference type="PANTHER" id="PTHR23315">
    <property type="entry name" value="U BOX DOMAIN-CONTAINING"/>
    <property type="match status" value="1"/>
</dbReference>
<evidence type="ECO:0008006" key="5">
    <source>
        <dbReference type="Google" id="ProtNLM"/>
    </source>
</evidence>